<gene>
    <name evidence="1" type="ORF">GCM10009550_01510</name>
</gene>
<accession>A0ABN1Q1G0</accession>
<protein>
    <submittedName>
        <fullName evidence="1">Uncharacterized protein</fullName>
    </submittedName>
</protein>
<dbReference type="RefSeq" id="WP_344235529.1">
    <property type="nucleotide sequence ID" value="NZ_BAAAHH010000001.1"/>
</dbReference>
<comment type="caution">
    <text evidence="1">The sequence shown here is derived from an EMBL/GenBank/DDBJ whole genome shotgun (WGS) entry which is preliminary data.</text>
</comment>
<sequence length="127" mass="14401">MSVVTTVMLSVSHEDPDLIMHLNIEAAYLTDTNRNYSLRSITFVEAHPDPCPADWWGGGKVPQADVFAGAFNHLPEAEYLGLIRDLDWNSPESVQVFFKREDDDRFRVATAAELRGMDLEAFLEEEQ</sequence>
<name>A0ABN1Q1G0_9ACTN</name>
<organism evidence="1 2">
    <name type="scientific">Actinocorallia libanotica</name>
    <dbReference type="NCBI Taxonomy" id="46162"/>
    <lineage>
        <taxon>Bacteria</taxon>
        <taxon>Bacillati</taxon>
        <taxon>Actinomycetota</taxon>
        <taxon>Actinomycetes</taxon>
        <taxon>Streptosporangiales</taxon>
        <taxon>Thermomonosporaceae</taxon>
        <taxon>Actinocorallia</taxon>
    </lineage>
</organism>
<keyword evidence="2" id="KW-1185">Reference proteome</keyword>
<dbReference type="EMBL" id="BAAAHH010000001">
    <property type="protein sequence ID" value="GAA0936041.1"/>
    <property type="molecule type" value="Genomic_DNA"/>
</dbReference>
<reference evidence="1 2" key="1">
    <citation type="journal article" date="2019" name="Int. J. Syst. Evol. Microbiol.">
        <title>The Global Catalogue of Microorganisms (GCM) 10K type strain sequencing project: providing services to taxonomists for standard genome sequencing and annotation.</title>
        <authorList>
            <consortium name="The Broad Institute Genomics Platform"/>
            <consortium name="The Broad Institute Genome Sequencing Center for Infectious Disease"/>
            <person name="Wu L."/>
            <person name="Ma J."/>
        </authorList>
    </citation>
    <scope>NUCLEOTIDE SEQUENCE [LARGE SCALE GENOMIC DNA]</scope>
    <source>
        <strain evidence="1 2">JCM 10696</strain>
    </source>
</reference>
<evidence type="ECO:0000313" key="1">
    <source>
        <dbReference type="EMBL" id="GAA0936041.1"/>
    </source>
</evidence>
<dbReference type="Proteomes" id="UP001500665">
    <property type="component" value="Unassembled WGS sequence"/>
</dbReference>
<proteinExistence type="predicted"/>
<evidence type="ECO:0000313" key="2">
    <source>
        <dbReference type="Proteomes" id="UP001500665"/>
    </source>
</evidence>